<protein>
    <recommendedName>
        <fullName evidence="3">ATP-binding protein</fullName>
    </recommendedName>
</protein>
<accession>A0A9Q4P6K4</accession>
<dbReference type="AlphaFoldDB" id="A0A9Q4P6K4"/>
<organism evidence="1 2">
    <name type="scientific">Bacteroides fragilis</name>
    <dbReference type="NCBI Taxonomy" id="817"/>
    <lineage>
        <taxon>Bacteria</taxon>
        <taxon>Pseudomonadati</taxon>
        <taxon>Bacteroidota</taxon>
        <taxon>Bacteroidia</taxon>
        <taxon>Bacteroidales</taxon>
        <taxon>Bacteroidaceae</taxon>
        <taxon>Bacteroides</taxon>
    </lineage>
</organism>
<proteinExistence type="predicted"/>
<evidence type="ECO:0000313" key="1">
    <source>
        <dbReference type="EMBL" id="MCZ2686854.1"/>
    </source>
</evidence>
<dbReference type="EMBL" id="JAPTZU010000002">
    <property type="protein sequence ID" value="MCZ2686854.1"/>
    <property type="molecule type" value="Genomic_DNA"/>
</dbReference>
<comment type="caution">
    <text evidence="1">The sequence shown here is derived from an EMBL/GenBank/DDBJ whole genome shotgun (WGS) entry which is preliminary data.</text>
</comment>
<dbReference type="RefSeq" id="WP_269096667.1">
    <property type="nucleotide sequence ID" value="NZ_JAPTZU010000002.1"/>
</dbReference>
<sequence>MEPNILVDDIFNSHYKFYSSLHSETIKQQAGQMCQVEADYQGRVLYELIQNAVDRAEHRIKIVLEGKRLLVANDGQWFTFRHNYDYQGGSVPRGDFQALCSISTSAKEMKNSIGNKGVGFKSTFSVSATGYVNVHTSGQIIGHNTLVPISFRLYNLFDNKEEVSRLLLADDIKEFIARNIDISQKENSLWGVPGYYFPVQIPLSKEDKISDWFAEGFVTVIEIPVENSKEIANLIKEIQESHFRFIATKYRNRHLDIIFEQPGELPKNMSTESGCRLFSAQVLPEVMDKAKVAGIKLSTSAVSVYFRSHEEIKSSPGRLYNYLATNLPSPFEGVDFNADFYTTVDRKSINMDGPVGEYNRELLKACYQFYFLLLAPDITFTNPCIEVPESTGVLAGSAEFQWKWIRYNNGNDNQSLEILREILHVANSDNSYTVDIMCKIAAQYFSVRQVDEEGARMFFDVVIQIAWSVIHYYNCSKDSSYKFLKEVGRWLKINSVQVLPDADIKSEILYRRKDEKGDITLPDVLGVNITSFEVGDDSINKGLGISKFNEYSEVYKYFKQCSNDGQINSEQISEGVQLDLFSALCALIRNSKERERCSADRMRHFYTSQSRENYRVVNQAAFALSTLFYKTVDGKYKPGQLLRCKDIDAEFLGRISGSDDEKEMLLKMTGVSFQENFFYADRRIFDSLSEGLDYLPALIDVKTDTDKLQGKDILTNINVFRYKNGKWIDLHPSVINPRYDFLKKVPEESKLTKELDKLLVVSMPIFLTSM</sequence>
<evidence type="ECO:0000313" key="2">
    <source>
        <dbReference type="Proteomes" id="UP001079672"/>
    </source>
</evidence>
<evidence type="ECO:0008006" key="3">
    <source>
        <dbReference type="Google" id="ProtNLM"/>
    </source>
</evidence>
<name>A0A9Q4P6K4_BACFG</name>
<reference evidence="1" key="1">
    <citation type="submission" date="2022-12" db="EMBL/GenBank/DDBJ databases">
        <title>Development of a Multilocus Sequence Typing Scheme for Bacteroides fragilis Based on Whole Genome Sequencing Data and Clinical Application.</title>
        <authorList>
            <person name="Nielsen F.D."/>
            <person name="Justesen U.S."/>
        </authorList>
    </citation>
    <scope>NUCLEOTIDE SEQUENCE</scope>
    <source>
        <strain evidence="1">BF_AM_ODE_DK_2015_4</strain>
    </source>
</reference>
<dbReference type="NCBIfam" id="NF047352">
    <property type="entry name" value="P_loop_sacsin"/>
    <property type="match status" value="1"/>
</dbReference>
<gene>
    <name evidence="1" type="ORF">O1433_04985</name>
</gene>
<dbReference type="Proteomes" id="UP001079672">
    <property type="component" value="Unassembled WGS sequence"/>
</dbReference>
<dbReference type="InterPro" id="IPR036890">
    <property type="entry name" value="HATPase_C_sf"/>
</dbReference>
<dbReference type="SUPFAM" id="SSF55874">
    <property type="entry name" value="ATPase domain of HSP90 chaperone/DNA topoisomerase II/histidine kinase"/>
    <property type="match status" value="1"/>
</dbReference>